<feature type="domain" description="Exonuclease" evidence="1">
    <location>
        <begin position="16"/>
        <end position="205"/>
    </location>
</feature>
<dbReference type="InterPro" id="IPR012337">
    <property type="entry name" value="RNaseH-like_sf"/>
</dbReference>
<dbReference type="GO" id="GO:0003676">
    <property type="term" value="F:nucleic acid binding"/>
    <property type="evidence" value="ECO:0007669"/>
    <property type="project" value="InterPro"/>
</dbReference>
<accession>A0A0F9R2T9</accession>
<proteinExistence type="predicted"/>
<protein>
    <recommendedName>
        <fullName evidence="1">Exonuclease domain-containing protein</fullName>
    </recommendedName>
</protein>
<name>A0A0F9R2T9_9ZZZZ</name>
<dbReference type="CDD" id="cd06127">
    <property type="entry name" value="DEDDh"/>
    <property type="match status" value="1"/>
</dbReference>
<dbReference type="SUPFAM" id="SSF53098">
    <property type="entry name" value="Ribonuclease H-like"/>
    <property type="match status" value="1"/>
</dbReference>
<reference evidence="2" key="1">
    <citation type="journal article" date="2015" name="Nature">
        <title>Complex archaea that bridge the gap between prokaryotes and eukaryotes.</title>
        <authorList>
            <person name="Spang A."/>
            <person name="Saw J.H."/>
            <person name="Jorgensen S.L."/>
            <person name="Zaremba-Niedzwiedzka K."/>
            <person name="Martijn J."/>
            <person name="Lind A.E."/>
            <person name="van Eijk R."/>
            <person name="Schleper C."/>
            <person name="Guy L."/>
            <person name="Ettema T.J."/>
        </authorList>
    </citation>
    <scope>NUCLEOTIDE SEQUENCE</scope>
</reference>
<dbReference type="Gene3D" id="3.30.420.10">
    <property type="entry name" value="Ribonuclease H-like superfamily/Ribonuclease H"/>
    <property type="match status" value="1"/>
</dbReference>
<comment type="caution">
    <text evidence="2">The sequence shown here is derived from an EMBL/GenBank/DDBJ whole genome shotgun (WGS) entry which is preliminary data.</text>
</comment>
<sequence>MGYSKYSSMQHLNGHLLCAIDVETTGLRPGYHDIWQIAVLPLDTNIKPLREIMPFCMDIKIKNPERMEKKAMLLPKADFVRRQQHAIESFTCADLFDEWFDRLELPLYKKIVPLAQNWPFDREFLKDWMGLESFNQAFYPVYRDTMVAAAFDSDLCDFRSEKIMFNKYNLGFICKKLDVTNVKAHDALQDCIATAECYRRMLLRQR</sequence>
<gene>
    <name evidence="2" type="ORF">LCGC14_0646540</name>
</gene>
<dbReference type="InterPro" id="IPR013520">
    <property type="entry name" value="Ribonucl_H"/>
</dbReference>
<dbReference type="Pfam" id="PF00929">
    <property type="entry name" value="RNase_T"/>
    <property type="match status" value="1"/>
</dbReference>
<dbReference type="AlphaFoldDB" id="A0A0F9R2T9"/>
<dbReference type="SMART" id="SM00479">
    <property type="entry name" value="EXOIII"/>
    <property type="match status" value="1"/>
</dbReference>
<organism evidence="2">
    <name type="scientific">marine sediment metagenome</name>
    <dbReference type="NCBI Taxonomy" id="412755"/>
    <lineage>
        <taxon>unclassified sequences</taxon>
        <taxon>metagenomes</taxon>
        <taxon>ecological metagenomes</taxon>
    </lineage>
</organism>
<evidence type="ECO:0000313" key="2">
    <source>
        <dbReference type="EMBL" id="KKN49084.1"/>
    </source>
</evidence>
<evidence type="ECO:0000259" key="1">
    <source>
        <dbReference type="SMART" id="SM00479"/>
    </source>
</evidence>
<dbReference type="InterPro" id="IPR036397">
    <property type="entry name" value="RNaseH_sf"/>
</dbReference>
<dbReference type="EMBL" id="LAZR01001186">
    <property type="protein sequence ID" value="KKN49084.1"/>
    <property type="molecule type" value="Genomic_DNA"/>
</dbReference>